<comment type="caution">
    <text evidence="2">The sequence shown here is derived from an EMBL/GenBank/DDBJ whole genome shotgun (WGS) entry which is preliminary data.</text>
</comment>
<dbReference type="EMBL" id="JARXVH010000011">
    <property type="protein sequence ID" value="MDH6219060.1"/>
    <property type="molecule type" value="Genomic_DNA"/>
</dbReference>
<dbReference type="InterPro" id="IPR012349">
    <property type="entry name" value="Split_barrel_FMN-bd"/>
</dbReference>
<keyword evidence="3" id="KW-1185">Reference proteome</keyword>
<reference evidence="2 3" key="1">
    <citation type="submission" date="2023-04" db="EMBL/GenBank/DDBJ databases">
        <title>Forest soil microbial communities from Buena Vista Peninsula, Colon Province, Panama.</title>
        <authorList>
            <person name="Bouskill N."/>
        </authorList>
    </citation>
    <scope>NUCLEOTIDE SEQUENCE [LARGE SCALE GENOMIC DNA]</scope>
    <source>
        <strain evidence="2 3">GGS1</strain>
    </source>
</reference>
<dbReference type="Proteomes" id="UP001160499">
    <property type="component" value="Unassembled WGS sequence"/>
</dbReference>
<protein>
    <recommendedName>
        <fullName evidence="1">Pyridoxamine 5'-phosphate oxidase N-terminal domain-containing protein</fullName>
    </recommendedName>
</protein>
<dbReference type="Gene3D" id="2.30.110.10">
    <property type="entry name" value="Electron Transport, Fmn-binding Protein, Chain A"/>
    <property type="match status" value="1"/>
</dbReference>
<accession>A0ABT6LRU7</accession>
<name>A0ABT6LRU7_9ACTN</name>
<gene>
    <name evidence="2" type="ORF">M2283_006394</name>
</gene>
<sequence length="157" mass="16991">MPATATPAEIARGIVEKSLYMVLATADQDGRPWSTPVYFAHVDWREFIWVSSPQATHSHNIAVRPEVGIAVFDSSAPIGTGQGAYMSAVAAQVVDESEIERAIDVFSQRSVHHGGLVWTAADMGEAFGLTLYRAVADAHWILAKDGTPDHRIPAHLT</sequence>
<proteinExistence type="predicted"/>
<dbReference type="RefSeq" id="WP_280879895.1">
    <property type="nucleotide sequence ID" value="NZ_JARXVH010000011.1"/>
</dbReference>
<evidence type="ECO:0000313" key="2">
    <source>
        <dbReference type="EMBL" id="MDH6219060.1"/>
    </source>
</evidence>
<evidence type="ECO:0000313" key="3">
    <source>
        <dbReference type="Proteomes" id="UP001160499"/>
    </source>
</evidence>
<dbReference type="Pfam" id="PF01243">
    <property type="entry name" value="PNPOx_N"/>
    <property type="match status" value="1"/>
</dbReference>
<dbReference type="SUPFAM" id="SSF50475">
    <property type="entry name" value="FMN-binding split barrel"/>
    <property type="match status" value="1"/>
</dbReference>
<feature type="domain" description="Pyridoxamine 5'-phosphate oxidase N-terminal" evidence="1">
    <location>
        <begin position="12"/>
        <end position="110"/>
    </location>
</feature>
<dbReference type="InterPro" id="IPR011576">
    <property type="entry name" value="Pyridox_Oxase_N"/>
</dbReference>
<evidence type="ECO:0000259" key="1">
    <source>
        <dbReference type="Pfam" id="PF01243"/>
    </source>
</evidence>
<organism evidence="2 3">
    <name type="scientific">Streptomyces pseudovenezuelae</name>
    <dbReference type="NCBI Taxonomy" id="67350"/>
    <lineage>
        <taxon>Bacteria</taxon>
        <taxon>Bacillati</taxon>
        <taxon>Actinomycetota</taxon>
        <taxon>Actinomycetes</taxon>
        <taxon>Kitasatosporales</taxon>
        <taxon>Streptomycetaceae</taxon>
        <taxon>Streptomyces</taxon>
        <taxon>Streptomyces aurantiacus group</taxon>
    </lineage>
</organism>